<dbReference type="PANTHER" id="PTHR31876">
    <property type="entry name" value="COV-LIKE PROTEIN 1"/>
    <property type="match status" value="1"/>
</dbReference>
<evidence type="ECO:0000313" key="2">
    <source>
        <dbReference type="EMBL" id="MBI3015445.1"/>
    </source>
</evidence>
<keyword evidence="1" id="KW-0812">Transmembrane</keyword>
<feature type="transmembrane region" description="Helical" evidence="1">
    <location>
        <begin position="61"/>
        <end position="86"/>
    </location>
</feature>
<sequence length="217" mass="23658">MKVKLGGIKTKIITGLVIVVPLWATYLVLRAFFETLDGLLGPYLKPLVQSLLPNIENIPGLGILAALLVLYLIGLVTANIIGRRFVHRMDALMKRIPLVKTIYSATKQITEALATPAKTAFKKVVLVELPYPGTYVLAFITNSIRDEQGRELPVVFVPCSPNPTTGFTLVMPPEKVIESNMTVEEGMKVILSMGIIFPGISALQAIPRDRPVAGVKP</sequence>
<proteinExistence type="predicted"/>
<name>A0A932M1G2_UNCTE</name>
<dbReference type="AlphaFoldDB" id="A0A932M1G2"/>
<evidence type="ECO:0000256" key="1">
    <source>
        <dbReference type="SAM" id="Phobius"/>
    </source>
</evidence>
<dbReference type="EMBL" id="JACPSX010000199">
    <property type="protein sequence ID" value="MBI3015445.1"/>
    <property type="molecule type" value="Genomic_DNA"/>
</dbReference>
<evidence type="ECO:0000313" key="3">
    <source>
        <dbReference type="Proteomes" id="UP000741360"/>
    </source>
</evidence>
<dbReference type="InterPro" id="IPR007462">
    <property type="entry name" value="COV1-like"/>
</dbReference>
<dbReference type="Pfam" id="PF04367">
    <property type="entry name" value="DUF502"/>
    <property type="match status" value="1"/>
</dbReference>
<keyword evidence="1" id="KW-0472">Membrane</keyword>
<organism evidence="2 3">
    <name type="scientific">Tectimicrobiota bacterium</name>
    <dbReference type="NCBI Taxonomy" id="2528274"/>
    <lineage>
        <taxon>Bacteria</taxon>
        <taxon>Pseudomonadati</taxon>
        <taxon>Nitrospinota/Tectimicrobiota group</taxon>
        <taxon>Candidatus Tectimicrobiota</taxon>
    </lineage>
</organism>
<keyword evidence="1" id="KW-1133">Transmembrane helix</keyword>
<protein>
    <submittedName>
        <fullName evidence="2">DUF502 domain-containing protein</fullName>
    </submittedName>
</protein>
<gene>
    <name evidence="2" type="ORF">HYY65_10375</name>
</gene>
<comment type="caution">
    <text evidence="2">The sequence shown here is derived from an EMBL/GenBank/DDBJ whole genome shotgun (WGS) entry which is preliminary data.</text>
</comment>
<dbReference type="PANTHER" id="PTHR31876:SF26">
    <property type="entry name" value="PROTEIN LIKE COV 2"/>
    <property type="match status" value="1"/>
</dbReference>
<reference evidence="2" key="1">
    <citation type="submission" date="2020-07" db="EMBL/GenBank/DDBJ databases">
        <title>Huge and variable diversity of episymbiotic CPR bacteria and DPANN archaea in groundwater ecosystems.</title>
        <authorList>
            <person name="He C.Y."/>
            <person name="Keren R."/>
            <person name="Whittaker M."/>
            <person name="Farag I.F."/>
            <person name="Doudna J."/>
            <person name="Cate J.H.D."/>
            <person name="Banfield J.F."/>
        </authorList>
    </citation>
    <scope>NUCLEOTIDE SEQUENCE</scope>
    <source>
        <strain evidence="2">NC_groundwater_717_Ag_S-0.2um_59_8</strain>
    </source>
</reference>
<dbReference type="Proteomes" id="UP000741360">
    <property type="component" value="Unassembled WGS sequence"/>
</dbReference>
<accession>A0A932M1G2</accession>
<feature type="transmembrane region" description="Helical" evidence="1">
    <location>
        <begin position="12"/>
        <end position="33"/>
    </location>
</feature>